<proteinExistence type="inferred from homology"/>
<dbReference type="InterPro" id="IPR002401">
    <property type="entry name" value="Cyt_P450_E_grp-I"/>
</dbReference>
<evidence type="ECO:0000256" key="12">
    <source>
        <dbReference type="RuleBase" id="RU000461"/>
    </source>
</evidence>
<keyword evidence="6 13" id="KW-1133">Transmembrane helix</keyword>
<evidence type="ECO:0000256" key="13">
    <source>
        <dbReference type="SAM" id="Phobius"/>
    </source>
</evidence>
<comment type="subcellular location">
    <subcellularLocation>
        <location evidence="1">Membrane</location>
    </subcellularLocation>
</comment>
<evidence type="ECO:0000313" key="15">
    <source>
        <dbReference type="Proteomes" id="UP001415857"/>
    </source>
</evidence>
<gene>
    <name evidence="14" type="ORF">L1049_009756</name>
</gene>
<dbReference type="InterPro" id="IPR036396">
    <property type="entry name" value="Cyt_P450_sf"/>
</dbReference>
<dbReference type="PANTHER" id="PTHR24282">
    <property type="entry name" value="CYTOCHROME P450 FAMILY MEMBER"/>
    <property type="match status" value="1"/>
</dbReference>
<dbReference type="InterPro" id="IPR050665">
    <property type="entry name" value="Cytochrome_P450_Monooxygen"/>
</dbReference>
<feature type="binding site" description="axial binding residue" evidence="11">
    <location>
        <position position="464"/>
    </location>
    <ligand>
        <name>heme</name>
        <dbReference type="ChEBI" id="CHEBI:30413"/>
    </ligand>
    <ligandPart>
        <name>Fe</name>
        <dbReference type="ChEBI" id="CHEBI:18248"/>
    </ligandPart>
</feature>
<evidence type="ECO:0000256" key="11">
    <source>
        <dbReference type="PIRSR" id="PIRSR602401-1"/>
    </source>
</evidence>
<dbReference type="EMBL" id="JBBPBK010000016">
    <property type="protein sequence ID" value="KAK9267332.1"/>
    <property type="molecule type" value="Genomic_DNA"/>
</dbReference>
<dbReference type="Proteomes" id="UP001415857">
    <property type="component" value="Unassembled WGS sequence"/>
</dbReference>
<comment type="cofactor">
    <cofactor evidence="11">
        <name>heme</name>
        <dbReference type="ChEBI" id="CHEBI:30413"/>
    </cofactor>
</comment>
<keyword evidence="10 13" id="KW-0472">Membrane</keyword>
<evidence type="ECO:0000256" key="4">
    <source>
        <dbReference type="ARBA" id="ARBA00022692"/>
    </source>
</evidence>
<evidence type="ECO:0000313" key="14">
    <source>
        <dbReference type="EMBL" id="KAK9267332.1"/>
    </source>
</evidence>
<dbReference type="Gene3D" id="1.10.630.10">
    <property type="entry name" value="Cytochrome P450"/>
    <property type="match status" value="1"/>
</dbReference>
<dbReference type="PANTHER" id="PTHR24282:SF247">
    <property type="entry name" value="11-OXO-BETA-AMYRIN 30-OXIDASE-LIKE"/>
    <property type="match status" value="1"/>
</dbReference>
<dbReference type="Pfam" id="PF00067">
    <property type="entry name" value="p450"/>
    <property type="match status" value="1"/>
</dbReference>
<dbReference type="PROSITE" id="PS00086">
    <property type="entry name" value="CYTOCHROME_P450"/>
    <property type="match status" value="1"/>
</dbReference>
<keyword evidence="5 11" id="KW-0479">Metal-binding</keyword>
<dbReference type="SUPFAM" id="SSF48264">
    <property type="entry name" value="Cytochrome P450"/>
    <property type="match status" value="1"/>
</dbReference>
<evidence type="ECO:0000256" key="6">
    <source>
        <dbReference type="ARBA" id="ARBA00022989"/>
    </source>
</evidence>
<evidence type="ECO:0000256" key="5">
    <source>
        <dbReference type="ARBA" id="ARBA00022723"/>
    </source>
</evidence>
<name>A0AAP0N6B1_LIQFO</name>
<evidence type="ECO:0000256" key="3">
    <source>
        <dbReference type="ARBA" id="ARBA00022617"/>
    </source>
</evidence>
<keyword evidence="15" id="KW-1185">Reference proteome</keyword>
<reference evidence="14 15" key="1">
    <citation type="journal article" date="2024" name="Plant J.">
        <title>Genome sequences and population genomics reveal climatic adaptation and genomic divergence between two closely related sweetgum species.</title>
        <authorList>
            <person name="Xu W.Q."/>
            <person name="Ren C.Q."/>
            <person name="Zhang X.Y."/>
            <person name="Comes H.P."/>
            <person name="Liu X.H."/>
            <person name="Li Y.G."/>
            <person name="Kettle C.J."/>
            <person name="Jalonen R."/>
            <person name="Gaisberger H."/>
            <person name="Ma Y.Z."/>
            <person name="Qiu Y.X."/>
        </authorList>
    </citation>
    <scope>NUCLEOTIDE SEQUENCE [LARGE SCALE GENOMIC DNA]</scope>
    <source>
        <strain evidence="14">Hangzhou</strain>
    </source>
</reference>
<dbReference type="InterPro" id="IPR001128">
    <property type="entry name" value="Cyt_P450"/>
</dbReference>
<dbReference type="PRINTS" id="PR00463">
    <property type="entry name" value="EP450I"/>
</dbReference>
<keyword evidence="3 11" id="KW-0349">Heme</keyword>
<sequence>MEKHLSVLLSLSCFMFLTMILRLLYSIWWKPKMIEKCQKGQGIHGPPYRLFYGNFKEMSKMAKEAASKPMKCTHDVMPRLDPFLQKNMLIYGKLFVIWLGIAPRVVVMEPKLIKEILNDKSGDFEKPQIHPLKTLFVTGLASYDGEKWAKYRKIINPAFHIEKLKGMLPAFSICCDEMIEKWEKLVGLEGSCELDVSLEFQKLTADAISRAAFGSSFEQGRQIFQLQKEQCKLYMDSYYMTAYPWLSFLPNRTKARMREIHKEVQVLLKGIIQKRENAIKRGNSIKDDLLGLLLESNLAELRENEGLKGNGMTIEEVMEECKLFYFAGQETTADLLSWTIIALSMHSDWQEQAREEVLKLVGKSSPSFDELAQLKIVTMILQEVLRLYPPAFPTRSTHRRTKLGEFFLPAGVQIYLPSYLIHRDPELFGEDVLEFNPRRFSEGVWKASKDQNSYFPFGGGPRNCIGQNFAMLEAKMALAMILQHFSFEMSPSYAHAPALPITLKPLYGAQVIVHKL</sequence>
<dbReference type="GO" id="GO:0005506">
    <property type="term" value="F:iron ion binding"/>
    <property type="evidence" value="ECO:0007669"/>
    <property type="project" value="InterPro"/>
</dbReference>
<dbReference type="GO" id="GO:0016705">
    <property type="term" value="F:oxidoreductase activity, acting on paired donors, with incorporation or reduction of molecular oxygen"/>
    <property type="evidence" value="ECO:0007669"/>
    <property type="project" value="InterPro"/>
</dbReference>
<dbReference type="GO" id="GO:0020037">
    <property type="term" value="F:heme binding"/>
    <property type="evidence" value="ECO:0007669"/>
    <property type="project" value="InterPro"/>
</dbReference>
<evidence type="ECO:0000256" key="10">
    <source>
        <dbReference type="ARBA" id="ARBA00023136"/>
    </source>
</evidence>
<feature type="transmembrane region" description="Helical" evidence="13">
    <location>
        <begin position="6"/>
        <end position="25"/>
    </location>
</feature>
<evidence type="ECO:0008006" key="16">
    <source>
        <dbReference type="Google" id="ProtNLM"/>
    </source>
</evidence>
<keyword evidence="9 12" id="KW-0503">Monooxygenase</keyword>
<evidence type="ECO:0000256" key="9">
    <source>
        <dbReference type="ARBA" id="ARBA00023033"/>
    </source>
</evidence>
<dbReference type="GO" id="GO:0016020">
    <property type="term" value="C:membrane"/>
    <property type="evidence" value="ECO:0007669"/>
    <property type="project" value="UniProtKB-SubCell"/>
</dbReference>
<comment type="caution">
    <text evidence="14">The sequence shown here is derived from an EMBL/GenBank/DDBJ whole genome shotgun (WGS) entry which is preliminary data.</text>
</comment>
<keyword evidence="8 11" id="KW-0408">Iron</keyword>
<evidence type="ECO:0000256" key="8">
    <source>
        <dbReference type="ARBA" id="ARBA00023004"/>
    </source>
</evidence>
<dbReference type="InterPro" id="IPR017972">
    <property type="entry name" value="Cyt_P450_CS"/>
</dbReference>
<dbReference type="PRINTS" id="PR00385">
    <property type="entry name" value="P450"/>
</dbReference>
<keyword evidence="4 13" id="KW-0812">Transmembrane</keyword>
<dbReference type="FunFam" id="1.10.630.10:FF:000029">
    <property type="entry name" value="Cytochrome P450 734A1"/>
    <property type="match status" value="1"/>
</dbReference>
<comment type="similarity">
    <text evidence="2 12">Belongs to the cytochrome P450 family.</text>
</comment>
<organism evidence="14 15">
    <name type="scientific">Liquidambar formosana</name>
    <name type="common">Formosan gum</name>
    <dbReference type="NCBI Taxonomy" id="63359"/>
    <lineage>
        <taxon>Eukaryota</taxon>
        <taxon>Viridiplantae</taxon>
        <taxon>Streptophyta</taxon>
        <taxon>Embryophyta</taxon>
        <taxon>Tracheophyta</taxon>
        <taxon>Spermatophyta</taxon>
        <taxon>Magnoliopsida</taxon>
        <taxon>eudicotyledons</taxon>
        <taxon>Gunneridae</taxon>
        <taxon>Pentapetalae</taxon>
        <taxon>Saxifragales</taxon>
        <taxon>Altingiaceae</taxon>
        <taxon>Liquidambar</taxon>
    </lineage>
</organism>
<evidence type="ECO:0000256" key="1">
    <source>
        <dbReference type="ARBA" id="ARBA00004370"/>
    </source>
</evidence>
<dbReference type="AlphaFoldDB" id="A0AAP0N6B1"/>
<dbReference type="GO" id="GO:0004497">
    <property type="term" value="F:monooxygenase activity"/>
    <property type="evidence" value="ECO:0007669"/>
    <property type="project" value="UniProtKB-KW"/>
</dbReference>
<accession>A0AAP0N6B1</accession>
<protein>
    <recommendedName>
        <fullName evidence="16">Cytochrome P450</fullName>
    </recommendedName>
</protein>
<keyword evidence="7 12" id="KW-0560">Oxidoreductase</keyword>
<evidence type="ECO:0000256" key="2">
    <source>
        <dbReference type="ARBA" id="ARBA00010617"/>
    </source>
</evidence>
<evidence type="ECO:0000256" key="7">
    <source>
        <dbReference type="ARBA" id="ARBA00023002"/>
    </source>
</evidence>